<dbReference type="GeneID" id="105225642"/>
<organism evidence="6">
    <name type="scientific">Bactrocera dorsalis</name>
    <name type="common">Oriental fruit fly</name>
    <name type="synonym">Dacus dorsalis</name>
    <dbReference type="NCBI Taxonomy" id="27457"/>
    <lineage>
        <taxon>Eukaryota</taxon>
        <taxon>Metazoa</taxon>
        <taxon>Ecdysozoa</taxon>
        <taxon>Arthropoda</taxon>
        <taxon>Hexapoda</taxon>
        <taxon>Insecta</taxon>
        <taxon>Pterygota</taxon>
        <taxon>Neoptera</taxon>
        <taxon>Endopterygota</taxon>
        <taxon>Diptera</taxon>
        <taxon>Brachycera</taxon>
        <taxon>Muscomorpha</taxon>
        <taxon>Tephritoidea</taxon>
        <taxon>Tephritidae</taxon>
        <taxon>Bactrocera</taxon>
        <taxon>Bactrocera</taxon>
    </lineage>
</organism>
<evidence type="ECO:0000256" key="3">
    <source>
        <dbReference type="ARBA" id="ARBA00023212"/>
    </source>
</evidence>
<protein>
    <recommendedName>
        <fullName evidence="5">Protein phosphatase 1 regulatory subunit 35 C-terminal domain-containing protein</fullName>
    </recommendedName>
</protein>
<keyword evidence="2" id="KW-0963">Cytoplasm</keyword>
<feature type="domain" description="Protein phosphatase 1 regulatory subunit 35 C-terminal" evidence="5">
    <location>
        <begin position="60"/>
        <end position="186"/>
    </location>
</feature>
<comment type="subcellular location">
    <subcellularLocation>
        <location evidence="1">Cytoplasm</location>
        <location evidence="1">Cytoskeleton</location>
        <location evidence="1">Microtubule organizing center</location>
        <location evidence="1">Centrosome</location>
        <location evidence="1">Centriole</location>
    </subcellularLocation>
</comment>
<dbReference type="GO" id="GO:0005814">
    <property type="term" value="C:centriole"/>
    <property type="evidence" value="ECO:0007669"/>
    <property type="project" value="UniProtKB-SubCell"/>
</dbReference>
<dbReference type="InterPro" id="IPR029135">
    <property type="entry name" value="PPP1R35_C"/>
</dbReference>
<evidence type="ECO:0000256" key="2">
    <source>
        <dbReference type="ARBA" id="ARBA00022490"/>
    </source>
</evidence>
<dbReference type="KEGG" id="bdr:105225642"/>
<keyword evidence="3" id="KW-0206">Cytoskeleton</keyword>
<sequence length="189" mass="21846">MSSKQGKSINIIKKNISRKYEGNPNLKLKCVKSDTDRINHIELVKDKVNISPNERQYKTPQMNTILREVNQIENVQSLRPQVFKKDIDLTPRSKAIIAPKVTQRLNFNTDQVVFKNLTPINVNDTILIQKQCSANPNKYKKTNKTPSPDLCHWLDPIPSLKHEIPEPEIALEFCEIEIDPFESYLQLIN</sequence>
<evidence type="ECO:0000256" key="1">
    <source>
        <dbReference type="ARBA" id="ARBA00004114"/>
    </source>
</evidence>
<evidence type="ECO:0000259" key="5">
    <source>
        <dbReference type="Pfam" id="PF15503"/>
    </source>
</evidence>
<accession>A0A034V293</accession>
<dbReference type="AlphaFoldDB" id="A0A034V293"/>
<reference evidence="6" key="1">
    <citation type="journal article" date="2014" name="BMC Genomics">
        <title>Characterizing the developmental transcriptome of the oriental fruit fly, Bactrocera dorsalis (Diptera: Tephritidae) through comparative genomic analysis with Drosophila melanogaster utilizing modENCODE datasets.</title>
        <authorList>
            <person name="Geib S.M."/>
            <person name="Calla B."/>
            <person name="Hall B."/>
            <person name="Hou S."/>
            <person name="Manoukis N.C."/>
        </authorList>
    </citation>
    <scope>NUCLEOTIDE SEQUENCE</scope>
    <source>
        <strain evidence="6">Punador</strain>
    </source>
</reference>
<proteinExistence type="inferred from homology"/>
<dbReference type="OrthoDB" id="8191506at2759"/>
<comment type="similarity">
    <text evidence="4">Belongs to the PPP1R35 family.</text>
</comment>
<dbReference type="RefSeq" id="XP_011202500.2">
    <property type="nucleotide sequence ID" value="XM_011204198.4"/>
</dbReference>
<evidence type="ECO:0000313" key="6">
    <source>
        <dbReference type="EMBL" id="JAC36232.1"/>
    </source>
</evidence>
<evidence type="ECO:0000256" key="4">
    <source>
        <dbReference type="ARBA" id="ARBA00029452"/>
    </source>
</evidence>
<dbReference type="EMBL" id="GAKP01022720">
    <property type="protein sequence ID" value="JAC36232.1"/>
    <property type="molecule type" value="Transcribed_RNA"/>
</dbReference>
<name>A0A034V293_BACDO</name>
<dbReference type="Pfam" id="PF15503">
    <property type="entry name" value="PPP1R35_C"/>
    <property type="match status" value="1"/>
</dbReference>